<dbReference type="Gene3D" id="2.170.150.80">
    <property type="entry name" value="NAC domain"/>
    <property type="match status" value="1"/>
</dbReference>
<dbReference type="PANTHER" id="PTHR31719:SF179">
    <property type="entry name" value="OS08G0148400 PROTEIN"/>
    <property type="match status" value="1"/>
</dbReference>
<evidence type="ECO:0000256" key="3">
    <source>
        <dbReference type="ARBA" id="ARBA00023163"/>
    </source>
</evidence>
<protein>
    <submittedName>
        <fullName evidence="7">NAC transcription factor 29-like</fullName>
    </submittedName>
</protein>
<keyword evidence="4" id="KW-0539">Nucleus</keyword>
<comment type="caution">
    <text evidence="7">The sequence shown here is derived from an EMBL/GenBank/DDBJ whole genome shotgun (WGS) entry which is preliminary data.</text>
</comment>
<keyword evidence="2" id="KW-0238">DNA-binding</keyword>
<dbReference type="InterPro" id="IPR001810">
    <property type="entry name" value="F-box_dom"/>
</dbReference>
<dbReference type="SUPFAM" id="SSF81383">
    <property type="entry name" value="F-box domain"/>
    <property type="match status" value="1"/>
</dbReference>
<keyword evidence="8" id="KW-1185">Reference proteome</keyword>
<dbReference type="InterPro" id="IPR036093">
    <property type="entry name" value="NAC_dom_sf"/>
</dbReference>
<dbReference type="Proteomes" id="UP001604277">
    <property type="component" value="Unassembled WGS sequence"/>
</dbReference>
<dbReference type="InterPro" id="IPR036047">
    <property type="entry name" value="F-box-like_dom_sf"/>
</dbReference>
<evidence type="ECO:0000256" key="5">
    <source>
        <dbReference type="SAM" id="MobiDB-lite"/>
    </source>
</evidence>
<feature type="compositionally biased region" description="Basic residues" evidence="5">
    <location>
        <begin position="259"/>
        <end position="268"/>
    </location>
</feature>
<evidence type="ECO:0000256" key="1">
    <source>
        <dbReference type="ARBA" id="ARBA00023015"/>
    </source>
</evidence>
<dbReference type="Pfam" id="PF02365">
    <property type="entry name" value="NAM"/>
    <property type="match status" value="1"/>
</dbReference>
<dbReference type="Gene3D" id="1.20.1280.50">
    <property type="match status" value="1"/>
</dbReference>
<proteinExistence type="predicted"/>
<dbReference type="EMBL" id="JBFOLJ010000023">
    <property type="protein sequence ID" value="KAL2459333.1"/>
    <property type="molecule type" value="Genomic_DNA"/>
</dbReference>
<reference evidence="8" key="1">
    <citation type="submission" date="2024-07" db="EMBL/GenBank/DDBJ databases">
        <title>Two chromosome-level genome assemblies of Korean endemic species Abeliophyllum distichum and Forsythia ovata (Oleaceae).</title>
        <authorList>
            <person name="Jang H."/>
        </authorList>
    </citation>
    <scope>NUCLEOTIDE SEQUENCE [LARGE SCALE GENOMIC DNA]</scope>
</reference>
<dbReference type="InterPro" id="IPR003441">
    <property type="entry name" value="NAC-dom"/>
</dbReference>
<evidence type="ECO:0000256" key="4">
    <source>
        <dbReference type="ARBA" id="ARBA00023242"/>
    </source>
</evidence>
<sequence length="431" mass="49849">MSELPDDVWRRIMVIGVENLVLDFEDLCRLSLTCKSLYKLSNEDSLWSLMFYQDFYYDEEDEKLSKSSTMVNQPMQNNSVTDLYPAYRYPNFLDEVSDYEYFQSMPVGFRFKPTHDELIVDYLMKKINNEKLPRNNIIVANIYEFNPEILFDHHGLTGEDEWYFFTSREKKYKNGKRPNRATGNGYWKASGADNMVKRNGENVGYRKALVFHEGKPPNGAKTSWIMHEYTVNNPPTPQRLSSDDMRLDDLVLCRIKKNKKSDKNRKRKRDDQIEETNNNTNEGASYEENKRREGENTINVAAPEDHSSSYDNIDFDIADSFIGNWENIMGDVNNNNPHDFFNYQDPQYTHIDSIPLHDSNQAPMSIVPPNHLMEPYIYSQNPVGYMSDLIGQHHEISGFPKMENINGLLGSVPGRHALAPTGQHPATGFGS</sequence>
<dbReference type="Pfam" id="PF12937">
    <property type="entry name" value="F-box-like"/>
    <property type="match status" value="1"/>
</dbReference>
<dbReference type="AlphaFoldDB" id="A0ABD1P629"/>
<keyword evidence="3" id="KW-0804">Transcription</keyword>
<dbReference type="GO" id="GO:0003677">
    <property type="term" value="F:DNA binding"/>
    <property type="evidence" value="ECO:0007669"/>
    <property type="project" value="UniProtKB-KW"/>
</dbReference>
<evidence type="ECO:0000313" key="8">
    <source>
        <dbReference type="Proteomes" id="UP001604277"/>
    </source>
</evidence>
<dbReference type="CDD" id="cd09917">
    <property type="entry name" value="F-box_SF"/>
    <property type="match status" value="1"/>
</dbReference>
<dbReference type="PROSITE" id="PS51005">
    <property type="entry name" value="NAC"/>
    <property type="match status" value="1"/>
</dbReference>
<keyword evidence="1" id="KW-0805">Transcription regulation</keyword>
<evidence type="ECO:0000259" key="6">
    <source>
        <dbReference type="PROSITE" id="PS51005"/>
    </source>
</evidence>
<name>A0ABD1P629_9LAMI</name>
<organism evidence="7 8">
    <name type="scientific">Forsythia ovata</name>
    <dbReference type="NCBI Taxonomy" id="205694"/>
    <lineage>
        <taxon>Eukaryota</taxon>
        <taxon>Viridiplantae</taxon>
        <taxon>Streptophyta</taxon>
        <taxon>Embryophyta</taxon>
        <taxon>Tracheophyta</taxon>
        <taxon>Spermatophyta</taxon>
        <taxon>Magnoliopsida</taxon>
        <taxon>eudicotyledons</taxon>
        <taxon>Gunneridae</taxon>
        <taxon>Pentapetalae</taxon>
        <taxon>asterids</taxon>
        <taxon>lamiids</taxon>
        <taxon>Lamiales</taxon>
        <taxon>Oleaceae</taxon>
        <taxon>Forsythieae</taxon>
        <taxon>Forsythia</taxon>
    </lineage>
</organism>
<accession>A0ABD1P629</accession>
<evidence type="ECO:0000313" key="7">
    <source>
        <dbReference type="EMBL" id="KAL2459333.1"/>
    </source>
</evidence>
<gene>
    <name evidence="7" type="ORF">Fot_55022</name>
</gene>
<feature type="region of interest" description="Disordered" evidence="5">
    <location>
        <begin position="259"/>
        <end position="293"/>
    </location>
</feature>
<feature type="domain" description="NAC" evidence="6">
    <location>
        <begin position="105"/>
        <end position="258"/>
    </location>
</feature>
<evidence type="ECO:0000256" key="2">
    <source>
        <dbReference type="ARBA" id="ARBA00023125"/>
    </source>
</evidence>
<dbReference type="SUPFAM" id="SSF101941">
    <property type="entry name" value="NAC domain"/>
    <property type="match status" value="1"/>
</dbReference>
<dbReference type="PANTHER" id="PTHR31719">
    <property type="entry name" value="NAC TRANSCRIPTION FACTOR 56"/>
    <property type="match status" value="1"/>
</dbReference>